<sequence>MNYIVSCFQQGKIPLKISVQQLKTVRWRPLLGGSGANRRFATWSPEFAGFSPVPQGMLSEIVMGIRKRKGLKEQIPTPKDYLD</sequence>
<dbReference type="Gene3D" id="3.30.70.240">
    <property type="match status" value="1"/>
</dbReference>
<evidence type="ECO:0000313" key="1">
    <source>
        <dbReference type="EMBL" id="MPL71639.1"/>
    </source>
</evidence>
<protein>
    <submittedName>
        <fullName evidence="1">Uncharacterized protein</fullName>
    </submittedName>
</protein>
<organism evidence="1">
    <name type="scientific">bioreactor metagenome</name>
    <dbReference type="NCBI Taxonomy" id="1076179"/>
    <lineage>
        <taxon>unclassified sequences</taxon>
        <taxon>metagenomes</taxon>
        <taxon>ecological metagenomes</taxon>
    </lineage>
</organism>
<name>A0A644TYC2_9ZZZZ</name>
<accession>A0A644TYC2</accession>
<gene>
    <name evidence="1" type="ORF">SDC9_17416</name>
</gene>
<proteinExistence type="predicted"/>
<dbReference type="AlphaFoldDB" id="A0A644TYC2"/>
<dbReference type="EMBL" id="VSSQ01000060">
    <property type="protein sequence ID" value="MPL71639.1"/>
    <property type="molecule type" value="Genomic_DNA"/>
</dbReference>
<comment type="caution">
    <text evidence="1">The sequence shown here is derived from an EMBL/GenBank/DDBJ whole genome shotgun (WGS) entry which is preliminary data.</text>
</comment>
<reference evidence="1" key="1">
    <citation type="submission" date="2019-08" db="EMBL/GenBank/DDBJ databases">
        <authorList>
            <person name="Kucharzyk K."/>
            <person name="Murdoch R.W."/>
            <person name="Higgins S."/>
            <person name="Loffler F."/>
        </authorList>
    </citation>
    <scope>NUCLEOTIDE SEQUENCE</scope>
</reference>